<dbReference type="InterPro" id="IPR036388">
    <property type="entry name" value="WH-like_DNA-bd_sf"/>
</dbReference>
<dbReference type="SUPFAM" id="SSF48452">
    <property type="entry name" value="TPR-like"/>
    <property type="match status" value="1"/>
</dbReference>
<dbReference type="SMART" id="SM00028">
    <property type="entry name" value="TPR"/>
    <property type="match status" value="4"/>
</dbReference>
<gene>
    <name evidence="2" type="ORF">WM2015_1501</name>
</gene>
<dbReference type="Proteomes" id="UP000066624">
    <property type="component" value="Chromosome"/>
</dbReference>
<dbReference type="SUPFAM" id="SSF46894">
    <property type="entry name" value="C-terminal effector domain of the bipartite response regulators"/>
    <property type="match status" value="1"/>
</dbReference>
<dbReference type="InterPro" id="IPR011990">
    <property type="entry name" value="TPR-like_helical_dom_sf"/>
</dbReference>
<reference evidence="3" key="1">
    <citation type="submission" date="2015-07" db="EMBL/GenBank/DDBJ databases">
        <authorList>
            <person name="Kim K.M."/>
        </authorList>
    </citation>
    <scope>NUCLEOTIDE SEQUENCE [LARGE SCALE GENOMIC DNA]</scope>
    <source>
        <strain evidence="3">KCTC 42284</strain>
    </source>
</reference>
<dbReference type="PANTHER" id="PTHR12558">
    <property type="entry name" value="CELL DIVISION CYCLE 16,23,27"/>
    <property type="match status" value="1"/>
</dbReference>
<sequence>MTLENIQPSQSFTIGVWRVHPASGALERDGEERRLEPKVMQLLCLLAEHAPEVVGRETVLEALWPTQVVGEDALARCLLKLRRALDDDARDPRYIETLPRRGYRLLVPVEAVEAEMRTARPSSPRRFLPLAAAGIALLFFATAWLYLAWPDGMDEGPLLARAHDHYYRFNRVDNERAHLLYQRLLEAEPDRSEALAGLANTLIQRLIRWPETGGPVPEVERSVAAALDSGRLELPWARATLAQAELLVESAVREDPESGFAWKAHGLVHALNRRLDEAQASYRRALDVDPDNWEAAANLGELYLIAGEDALAVAAFERAYGLMDAGYSDRAQRIGPWQPEVGILIGALHRRLGADSEAERWYRRVLESTPLHAEATVALAEARAAAGDEDEAESLCRELISRIGPLDDCQPYLPER</sequence>
<dbReference type="Pfam" id="PF00486">
    <property type="entry name" value="Trans_reg_C"/>
    <property type="match status" value="1"/>
</dbReference>
<dbReference type="GO" id="GO:0000160">
    <property type="term" value="P:phosphorelay signal transduction system"/>
    <property type="evidence" value="ECO:0007669"/>
    <property type="project" value="InterPro"/>
</dbReference>
<keyword evidence="3" id="KW-1185">Reference proteome</keyword>
<dbReference type="Pfam" id="PF13432">
    <property type="entry name" value="TPR_16"/>
    <property type="match status" value="2"/>
</dbReference>
<dbReference type="PROSITE" id="PS50005">
    <property type="entry name" value="TPR"/>
    <property type="match status" value="1"/>
</dbReference>
<dbReference type="InterPro" id="IPR019734">
    <property type="entry name" value="TPR_rpt"/>
</dbReference>
<evidence type="ECO:0000313" key="3">
    <source>
        <dbReference type="Proteomes" id="UP000066624"/>
    </source>
</evidence>
<dbReference type="GO" id="GO:0003677">
    <property type="term" value="F:DNA binding"/>
    <property type="evidence" value="ECO:0007669"/>
    <property type="project" value="UniProtKB-UniRule"/>
</dbReference>
<evidence type="ECO:0000313" key="2">
    <source>
        <dbReference type="EMBL" id="AKS41872.1"/>
    </source>
</evidence>
<dbReference type="CDD" id="cd00383">
    <property type="entry name" value="trans_reg_C"/>
    <property type="match status" value="1"/>
</dbReference>
<dbReference type="PATRIC" id="fig|1579979.3.peg.1540"/>
<dbReference type="RefSeq" id="WP_169751124.1">
    <property type="nucleotide sequence ID" value="NZ_CP012154.1"/>
</dbReference>
<keyword evidence="1" id="KW-0238">DNA-binding</keyword>
<dbReference type="Gene3D" id="1.10.10.10">
    <property type="entry name" value="Winged helix-like DNA-binding domain superfamily/Winged helix DNA-binding domain"/>
    <property type="match status" value="1"/>
</dbReference>
<dbReference type="SMART" id="SM00862">
    <property type="entry name" value="Trans_reg_C"/>
    <property type="match status" value="1"/>
</dbReference>
<organism evidence="2 3">
    <name type="scientific">Wenzhouxiangella marina</name>
    <dbReference type="NCBI Taxonomy" id="1579979"/>
    <lineage>
        <taxon>Bacteria</taxon>
        <taxon>Pseudomonadati</taxon>
        <taxon>Pseudomonadota</taxon>
        <taxon>Gammaproteobacteria</taxon>
        <taxon>Chromatiales</taxon>
        <taxon>Wenzhouxiangellaceae</taxon>
        <taxon>Wenzhouxiangella</taxon>
    </lineage>
</organism>
<accession>A0A0K0XW66</accession>
<protein>
    <submittedName>
        <fullName evidence="2">Uncharacterized protein</fullName>
    </submittedName>
</protein>
<proteinExistence type="predicted"/>
<dbReference type="Gene3D" id="1.25.40.10">
    <property type="entry name" value="Tetratricopeptide repeat domain"/>
    <property type="match status" value="2"/>
</dbReference>
<dbReference type="EMBL" id="CP012154">
    <property type="protein sequence ID" value="AKS41872.1"/>
    <property type="molecule type" value="Genomic_DNA"/>
</dbReference>
<dbReference type="PANTHER" id="PTHR12558:SF33">
    <property type="entry name" value="BLL7664 PROTEIN"/>
    <property type="match status" value="1"/>
</dbReference>
<evidence type="ECO:0000256" key="1">
    <source>
        <dbReference type="ARBA" id="ARBA00023125"/>
    </source>
</evidence>
<dbReference type="KEGG" id="wma:WM2015_1501"/>
<dbReference type="PROSITE" id="PS51755">
    <property type="entry name" value="OMPR_PHOB"/>
    <property type="match status" value="1"/>
</dbReference>
<dbReference type="InterPro" id="IPR001867">
    <property type="entry name" value="OmpR/PhoB-type_DNA-bd"/>
</dbReference>
<dbReference type="GO" id="GO:0006355">
    <property type="term" value="P:regulation of DNA-templated transcription"/>
    <property type="evidence" value="ECO:0007669"/>
    <property type="project" value="InterPro"/>
</dbReference>
<dbReference type="STRING" id="1579979.WM2015_1501"/>
<dbReference type="AlphaFoldDB" id="A0A0K0XW66"/>
<name>A0A0K0XW66_9GAMM</name>
<dbReference type="InterPro" id="IPR016032">
    <property type="entry name" value="Sig_transdc_resp-reg_C-effctor"/>
</dbReference>